<protein>
    <submittedName>
        <fullName evidence="2">ChaN</fullName>
    </submittedName>
    <submittedName>
        <fullName evidence="3">Nuclear transport factor 2 family protein</fullName>
    </submittedName>
</protein>
<dbReference type="EMBL" id="MH540322">
    <property type="protein sequence ID" value="AXS67799.1"/>
    <property type="molecule type" value="Genomic_DNA"/>
</dbReference>
<dbReference type="EMBL" id="CP056041">
    <property type="protein sequence ID" value="QKZ16807.1"/>
    <property type="molecule type" value="Genomic_DNA"/>
</dbReference>
<evidence type="ECO:0000259" key="1">
    <source>
        <dbReference type="Pfam" id="PF13577"/>
    </source>
</evidence>
<dbReference type="RefSeq" id="WP_125525191.1">
    <property type="nucleotide sequence ID" value="NZ_CBDRGH010000019.1"/>
</dbReference>
<evidence type="ECO:0000313" key="4">
    <source>
        <dbReference type="Proteomes" id="UP000509418"/>
    </source>
</evidence>
<dbReference type="CDD" id="cd00531">
    <property type="entry name" value="NTF2_like"/>
    <property type="match status" value="1"/>
</dbReference>
<dbReference type="Proteomes" id="UP000509418">
    <property type="component" value="Chromosome"/>
</dbReference>
<dbReference type="Gene3D" id="3.10.450.50">
    <property type="match status" value="1"/>
</dbReference>
<dbReference type="Pfam" id="PF13577">
    <property type="entry name" value="SnoaL_4"/>
    <property type="match status" value="1"/>
</dbReference>
<gene>
    <name evidence="3" type="ORF">HUT05_05120</name>
</gene>
<name>A0A346RP02_STRCX</name>
<dbReference type="SUPFAM" id="SSF54427">
    <property type="entry name" value="NTF2-like"/>
    <property type="match status" value="1"/>
</dbReference>
<dbReference type="InterPro" id="IPR032710">
    <property type="entry name" value="NTF2-like_dom_sf"/>
</dbReference>
<evidence type="ECO:0000313" key="2">
    <source>
        <dbReference type="EMBL" id="AXS67799.1"/>
    </source>
</evidence>
<dbReference type="AlphaFoldDB" id="A0A346RP02"/>
<proteinExistence type="predicted"/>
<accession>A0A346RP02</accession>
<keyword evidence="4" id="KW-1185">Reference proteome</keyword>
<reference evidence="3 4" key="3">
    <citation type="submission" date="2020-06" db="EMBL/GenBank/DDBJ databases">
        <title>Genome mining for natural products.</title>
        <authorList>
            <person name="Zhang B."/>
            <person name="Shi J."/>
            <person name="Ge H."/>
        </authorList>
    </citation>
    <scope>NUCLEOTIDE SEQUENCE [LARGE SCALE GENOMIC DNA]</scope>
    <source>
        <strain evidence="3 4">NA02069</strain>
    </source>
</reference>
<dbReference type="InterPro" id="IPR037401">
    <property type="entry name" value="SnoaL-like"/>
</dbReference>
<evidence type="ECO:0000313" key="3">
    <source>
        <dbReference type="EMBL" id="QKZ16807.1"/>
    </source>
</evidence>
<reference evidence="2" key="1">
    <citation type="journal article" date="2018" name="J. Am. Chem. Soc.">
        <title>Molecular Basis for the Final Oxidative Rearrangement Steps in Chartreusin Biosynthesis.</title>
        <authorList>
            <person name="Wang Y.S."/>
            <person name="Zhang B."/>
            <person name="Zhu J."/>
            <person name="Yang C.L."/>
            <person name="Guo Y."/>
            <person name="Liu C.L."/>
            <person name="Liu F."/>
            <person name="Huang H."/>
            <person name="Zhao S."/>
            <person name="Liang Y."/>
            <person name="Jiao R.H."/>
            <person name="Tan R.X."/>
            <person name="Ge H.M."/>
        </authorList>
    </citation>
    <scope>NUCLEOTIDE SEQUENCE</scope>
    <source>
        <strain evidence="2">NA02069</strain>
    </source>
</reference>
<organism evidence="2">
    <name type="scientific">Streptomyces chartreusis</name>
    <dbReference type="NCBI Taxonomy" id="1969"/>
    <lineage>
        <taxon>Bacteria</taxon>
        <taxon>Bacillati</taxon>
        <taxon>Actinomycetota</taxon>
        <taxon>Actinomycetes</taxon>
        <taxon>Kitasatosporales</taxon>
        <taxon>Streptomycetaceae</taxon>
        <taxon>Streptomyces</taxon>
    </lineage>
</organism>
<reference evidence="2" key="2">
    <citation type="submission" date="2018-06" db="EMBL/GenBank/DDBJ databases">
        <authorList>
            <person name="Zhirakovskaya E."/>
        </authorList>
    </citation>
    <scope>NUCLEOTIDE SEQUENCE</scope>
    <source>
        <strain evidence="2">NA02069</strain>
    </source>
</reference>
<sequence length="145" mass="15405">MTETVVPGTIGELRARVEQFYAAQMRLLDSGEAEAWADTFTEDAVFSANGRSEPTRGRSAIAAAARLTSAELGAAGRIRRHWIGMSAVEPAADGTVRVGSYALIIETEVGGSPKVLMSTTCDDVLVDDGGLRVRHRVVARDDIAS</sequence>
<feature type="domain" description="SnoaL-like" evidence="1">
    <location>
        <begin position="12"/>
        <end position="136"/>
    </location>
</feature>